<evidence type="ECO:0000313" key="2">
    <source>
        <dbReference type="Proteomes" id="UP000789524"/>
    </source>
</evidence>
<keyword evidence="2" id="KW-1185">Reference proteome</keyword>
<reference evidence="1" key="1">
    <citation type="submission" date="2021-09" db="EMBL/GenBank/DDBJ databases">
        <authorList>
            <person name="Martin H S."/>
        </authorList>
    </citation>
    <scope>NUCLEOTIDE SEQUENCE</scope>
</reference>
<protein>
    <submittedName>
        <fullName evidence="1">(African queen) hypothetical protein</fullName>
    </submittedName>
</protein>
<dbReference type="AlphaFoldDB" id="A0A8J2R3J9"/>
<sequence length="128" mass="14364">MWPSKKLGVGGQEGVEGLGGECSRAPTPAVRYRRYYRVHVSLCCAVLLRKEKQEKKEIFVLNRMVYGRRDAASRMQCEGFPRASRILLLNMFGTNARLPLFPYTVFGYCSGIEGGGRRREGEGGDLDI</sequence>
<evidence type="ECO:0000313" key="1">
    <source>
        <dbReference type="EMBL" id="CAG9580843.1"/>
    </source>
</evidence>
<dbReference type="Proteomes" id="UP000789524">
    <property type="component" value="Unassembled WGS sequence"/>
</dbReference>
<name>A0A8J2R3J9_9NEOP</name>
<proteinExistence type="predicted"/>
<accession>A0A8J2R3J9</accession>
<comment type="caution">
    <text evidence="1">The sequence shown here is derived from an EMBL/GenBank/DDBJ whole genome shotgun (WGS) entry which is preliminary data.</text>
</comment>
<dbReference type="EMBL" id="CAKASE010000080">
    <property type="protein sequence ID" value="CAG9580843.1"/>
    <property type="molecule type" value="Genomic_DNA"/>
</dbReference>
<gene>
    <name evidence="1" type="ORF">DCHRY22_LOCUS13650</name>
</gene>
<organism evidence="1 2">
    <name type="scientific">Danaus chrysippus</name>
    <name type="common">African queen</name>
    <dbReference type="NCBI Taxonomy" id="151541"/>
    <lineage>
        <taxon>Eukaryota</taxon>
        <taxon>Metazoa</taxon>
        <taxon>Ecdysozoa</taxon>
        <taxon>Arthropoda</taxon>
        <taxon>Hexapoda</taxon>
        <taxon>Insecta</taxon>
        <taxon>Pterygota</taxon>
        <taxon>Neoptera</taxon>
        <taxon>Endopterygota</taxon>
        <taxon>Lepidoptera</taxon>
        <taxon>Glossata</taxon>
        <taxon>Ditrysia</taxon>
        <taxon>Papilionoidea</taxon>
        <taxon>Nymphalidae</taxon>
        <taxon>Danainae</taxon>
        <taxon>Danaini</taxon>
        <taxon>Danaina</taxon>
        <taxon>Danaus</taxon>
        <taxon>Anosia</taxon>
    </lineage>
</organism>